<comment type="caution">
    <text evidence="1">The sequence shown here is derived from an EMBL/GenBank/DDBJ whole genome shotgun (WGS) entry which is preliminary data.</text>
</comment>
<reference evidence="1" key="1">
    <citation type="submission" date="2019-08" db="EMBL/GenBank/DDBJ databases">
        <authorList>
            <person name="Kucharzyk K."/>
            <person name="Murdoch R.W."/>
            <person name="Higgins S."/>
            <person name="Loffler F."/>
        </authorList>
    </citation>
    <scope>NUCLEOTIDE SEQUENCE</scope>
</reference>
<organism evidence="1">
    <name type="scientific">bioreactor metagenome</name>
    <dbReference type="NCBI Taxonomy" id="1076179"/>
    <lineage>
        <taxon>unclassified sequences</taxon>
        <taxon>metagenomes</taxon>
        <taxon>ecological metagenomes</taxon>
    </lineage>
</organism>
<gene>
    <name evidence="1" type="ORF">SDC9_22535</name>
</gene>
<sequence length="425" mass="47818">MRIKSCYSLFGLLFVLMFLPTIVFAAPIEQVQVKIQDAGHHAGDTLLARMTASIQVVAEQLLMNREIEQIEKSKSDYSNLLQEVTDRVLTGYQVEKVSLVLGTTTQVNIALSPWGKVIGDVQVDIRFSDVDDNMAGELLKKMPQLQTQIRNTVLGASVDATDWAGGVLRQMIRADVAVALPNFRAAIDLSRQEDRAVVQVVIYPVGKLVQNVHLEIMSDNMPNILFLETKNIFGREVNNLRGLPIQYINDNLESVRERLLKVLRQQKAVKLYGIVPTLTIIPGADTIVEAQLNSPRYKVWFEGYGDVGRDGHNISGVAHIGKYISGADEIFAEASVIVNPTEWDFSPGYMRKLGDISIGYSRRISAGENNYKFEYKFSPKWKIRIEHFSGPGGNEFGIRYRIHEFLSTEYVYSKDKTYLRIVGNL</sequence>
<dbReference type="AlphaFoldDB" id="A0A644UCW5"/>
<proteinExistence type="predicted"/>
<accession>A0A644UCW5</accession>
<dbReference type="EMBL" id="VSSQ01000099">
    <property type="protein sequence ID" value="MPL76689.1"/>
    <property type="molecule type" value="Genomic_DNA"/>
</dbReference>
<name>A0A644UCW5_9ZZZZ</name>
<protein>
    <submittedName>
        <fullName evidence="1">Uncharacterized protein</fullName>
    </submittedName>
</protein>
<evidence type="ECO:0000313" key="1">
    <source>
        <dbReference type="EMBL" id="MPL76689.1"/>
    </source>
</evidence>